<reference evidence="2 3" key="1">
    <citation type="journal article" date="2015" name="Int. J. Syst. Evol. Microbiol.">
        <title>Carboxylicivirga linearis sp. nov., isolated from a sea cucumber culture pond.</title>
        <authorList>
            <person name="Wang F.Q."/>
            <person name="Zhou Y.X."/>
            <person name="Lin X.Z."/>
            <person name="Chen G.J."/>
            <person name="Du Z.J."/>
        </authorList>
    </citation>
    <scope>NUCLEOTIDE SEQUENCE [LARGE SCALE GENOMIC DNA]</scope>
    <source>
        <strain evidence="2 3">FB218</strain>
    </source>
</reference>
<proteinExistence type="predicted"/>
<evidence type="ECO:0000259" key="1">
    <source>
        <dbReference type="SMART" id="SM00479"/>
    </source>
</evidence>
<keyword evidence="2" id="KW-0378">Hydrolase</keyword>
<keyword evidence="3" id="KW-1185">Reference proteome</keyword>
<organism evidence="2 3">
    <name type="scientific">Carboxylicivirga linearis</name>
    <dbReference type="NCBI Taxonomy" id="1628157"/>
    <lineage>
        <taxon>Bacteria</taxon>
        <taxon>Pseudomonadati</taxon>
        <taxon>Bacteroidota</taxon>
        <taxon>Bacteroidia</taxon>
        <taxon>Marinilabiliales</taxon>
        <taxon>Marinilabiliaceae</taxon>
        <taxon>Carboxylicivirga</taxon>
    </lineage>
</organism>
<evidence type="ECO:0000313" key="2">
    <source>
        <dbReference type="EMBL" id="MBS2098751.1"/>
    </source>
</evidence>
<dbReference type="CDD" id="cd06127">
    <property type="entry name" value="DEDDh"/>
    <property type="match status" value="1"/>
</dbReference>
<dbReference type="GO" id="GO:0004527">
    <property type="term" value="F:exonuclease activity"/>
    <property type="evidence" value="ECO:0007669"/>
    <property type="project" value="UniProtKB-KW"/>
</dbReference>
<keyword evidence="2" id="KW-0540">Nuclease</keyword>
<dbReference type="InterPro" id="IPR013520">
    <property type="entry name" value="Ribonucl_H"/>
</dbReference>
<dbReference type="Gene3D" id="3.30.420.10">
    <property type="entry name" value="Ribonuclease H-like superfamily/Ribonuclease H"/>
    <property type="match status" value="1"/>
</dbReference>
<evidence type="ECO:0000313" key="3">
    <source>
        <dbReference type="Proteomes" id="UP000708576"/>
    </source>
</evidence>
<feature type="domain" description="Exonuclease" evidence="1">
    <location>
        <begin position="5"/>
        <end position="184"/>
    </location>
</feature>
<dbReference type="InterPro" id="IPR036397">
    <property type="entry name" value="RNaseH_sf"/>
</dbReference>
<dbReference type="InterPro" id="IPR012337">
    <property type="entry name" value="RNaseH-like_sf"/>
</dbReference>
<sequence length="186" mass="21602">MIENRILVVDIETTGFLNQGGKIVEIGMVLLNLDNGEVEPIYESLIREPGFDRSHTYGRYGWIFQNSDLTPEEVMEAPTLESQREAIQFLFDNHRATAFNKRFDFDYLRDRGFRINELPCPMIEATPIIKLPSRNGYGGYKWPKVEEAWEYFFGNTGYIEAHRGMDDAEHEAKIVYELYKMGAFVV</sequence>
<dbReference type="SMART" id="SM00479">
    <property type="entry name" value="EXOIII"/>
    <property type="match status" value="1"/>
</dbReference>
<dbReference type="SUPFAM" id="SSF53098">
    <property type="entry name" value="Ribonuclease H-like"/>
    <property type="match status" value="1"/>
</dbReference>
<dbReference type="Proteomes" id="UP000708576">
    <property type="component" value="Unassembled WGS sequence"/>
</dbReference>
<protein>
    <submittedName>
        <fullName evidence="2">3'-5' exonuclease</fullName>
    </submittedName>
</protein>
<dbReference type="RefSeq" id="WP_212215993.1">
    <property type="nucleotide sequence ID" value="NZ_JAGUCO010000006.1"/>
</dbReference>
<accession>A0ABS5JV20</accession>
<keyword evidence="2" id="KW-0269">Exonuclease</keyword>
<name>A0ABS5JV20_9BACT</name>
<comment type="caution">
    <text evidence="2">The sequence shown here is derived from an EMBL/GenBank/DDBJ whole genome shotgun (WGS) entry which is preliminary data.</text>
</comment>
<dbReference type="EMBL" id="JAGUCO010000006">
    <property type="protein sequence ID" value="MBS2098751.1"/>
    <property type="molecule type" value="Genomic_DNA"/>
</dbReference>
<gene>
    <name evidence="2" type="ORF">KEM10_10710</name>
</gene>
<dbReference type="Pfam" id="PF00929">
    <property type="entry name" value="RNase_T"/>
    <property type="match status" value="1"/>
</dbReference>